<reference evidence="1" key="1">
    <citation type="submission" date="2022-03" db="EMBL/GenBank/DDBJ databases">
        <authorList>
            <person name="Alioto T."/>
            <person name="Alioto T."/>
            <person name="Gomez Garrido J."/>
        </authorList>
    </citation>
    <scope>NUCLEOTIDE SEQUENCE</scope>
</reference>
<dbReference type="AlphaFoldDB" id="A0AAD1WSY9"/>
<protein>
    <submittedName>
        <fullName evidence="1">Uncharacterized protein</fullName>
    </submittedName>
</protein>
<evidence type="ECO:0000313" key="1">
    <source>
        <dbReference type="EMBL" id="CAH2325019.1"/>
    </source>
</evidence>
<accession>A0AAD1WSY9</accession>
<sequence length="87" mass="9628">RNLKKPEETCKGEGSCLETVDKKKLEETCKGEGSCLETVDKRAISFSFSSCSGLHGHWTPNREVPLISSLSGKKGFCFFEENELQAV</sequence>
<keyword evidence="2" id="KW-1185">Reference proteome</keyword>
<feature type="non-terminal residue" evidence="1">
    <location>
        <position position="1"/>
    </location>
</feature>
<dbReference type="Proteomes" id="UP001295444">
    <property type="component" value="Chromosome 12"/>
</dbReference>
<organism evidence="1 2">
    <name type="scientific">Pelobates cultripes</name>
    <name type="common">Western spadefoot toad</name>
    <dbReference type="NCBI Taxonomy" id="61616"/>
    <lineage>
        <taxon>Eukaryota</taxon>
        <taxon>Metazoa</taxon>
        <taxon>Chordata</taxon>
        <taxon>Craniata</taxon>
        <taxon>Vertebrata</taxon>
        <taxon>Euteleostomi</taxon>
        <taxon>Amphibia</taxon>
        <taxon>Batrachia</taxon>
        <taxon>Anura</taxon>
        <taxon>Pelobatoidea</taxon>
        <taxon>Pelobatidae</taxon>
        <taxon>Pelobates</taxon>
    </lineage>
</organism>
<name>A0AAD1WSY9_PELCU</name>
<proteinExistence type="predicted"/>
<evidence type="ECO:0000313" key="2">
    <source>
        <dbReference type="Proteomes" id="UP001295444"/>
    </source>
</evidence>
<gene>
    <name evidence="1" type="ORF">PECUL_23A016192</name>
</gene>
<dbReference type="EMBL" id="OW240923">
    <property type="protein sequence ID" value="CAH2325019.1"/>
    <property type="molecule type" value="Genomic_DNA"/>
</dbReference>